<dbReference type="eggNOG" id="ENOG502RYTW">
    <property type="taxonomic scope" value="Eukaryota"/>
</dbReference>
<dbReference type="PROSITE" id="PS50181">
    <property type="entry name" value="FBOX"/>
    <property type="match status" value="1"/>
</dbReference>
<dbReference type="CDD" id="cd22160">
    <property type="entry name" value="F-box_AtFBL13-like"/>
    <property type="match status" value="1"/>
</dbReference>
<dbReference type="EMBL" id="KK198757">
    <property type="protein sequence ID" value="KCW74003.1"/>
    <property type="molecule type" value="Genomic_DNA"/>
</dbReference>
<feature type="domain" description="F-box" evidence="1">
    <location>
        <begin position="15"/>
        <end position="63"/>
    </location>
</feature>
<dbReference type="AlphaFoldDB" id="A0A059C6C4"/>
<gene>
    <name evidence="2" type="ORF">EUGRSUZ_E02620</name>
</gene>
<dbReference type="PANTHER" id="PTHR34223:SF51">
    <property type="entry name" value="OS06G0556300 PROTEIN"/>
    <property type="match status" value="1"/>
</dbReference>
<organism evidence="2">
    <name type="scientific">Eucalyptus grandis</name>
    <name type="common">Flooded gum</name>
    <dbReference type="NCBI Taxonomy" id="71139"/>
    <lineage>
        <taxon>Eukaryota</taxon>
        <taxon>Viridiplantae</taxon>
        <taxon>Streptophyta</taxon>
        <taxon>Embryophyta</taxon>
        <taxon>Tracheophyta</taxon>
        <taxon>Spermatophyta</taxon>
        <taxon>Magnoliopsida</taxon>
        <taxon>eudicotyledons</taxon>
        <taxon>Gunneridae</taxon>
        <taxon>Pentapetalae</taxon>
        <taxon>rosids</taxon>
        <taxon>malvids</taxon>
        <taxon>Myrtales</taxon>
        <taxon>Myrtaceae</taxon>
        <taxon>Myrtoideae</taxon>
        <taxon>Eucalypteae</taxon>
        <taxon>Eucalyptus</taxon>
    </lineage>
</organism>
<dbReference type="InterPro" id="IPR055411">
    <property type="entry name" value="LRR_FXL15/At3g58940/PEG3-like"/>
</dbReference>
<dbReference type="InterPro" id="IPR036047">
    <property type="entry name" value="F-box-like_dom_sf"/>
</dbReference>
<dbReference type="InterPro" id="IPR032675">
    <property type="entry name" value="LRR_dom_sf"/>
</dbReference>
<evidence type="ECO:0000259" key="1">
    <source>
        <dbReference type="PROSITE" id="PS50181"/>
    </source>
</evidence>
<dbReference type="PANTHER" id="PTHR34223">
    <property type="entry name" value="OS11G0201299 PROTEIN"/>
    <property type="match status" value="1"/>
</dbReference>
<sequence length="359" mass="41511">MASTSAWTIGQKDHKDYISLLPDCLIHHIFSFLPTRDVVKTCVLSKRWQAIWTTISNLKFSVSSYDDSFVNRVLTLYMWRKVEKFHLDIRSKYFYPFKIDLWIRFAIDHEVEELLLNLNWWAYYTLSPLLYNCSSLTKLCLTGCHFSSSQRISWSSLKSLSIQNMKVSDDVLQQIFMGSPALEYLNLKRCWGVERICSRSLKELVLDDVNVEFPLETFSPPLEIWTPRLLSLRVRGYIYEIIRILEASSLVEAELDFDSAELDCSFLKESLGKLQNATRIQLGAWFIWVMGLLKVEDVQFSLSNCKSLTLHMTIPQFSFPAIANMLATSPNLEKLVIIFDPPDCVSVYSLNSNSQFGNI</sequence>
<dbReference type="Gene3D" id="3.80.10.10">
    <property type="entry name" value="Ribonuclease Inhibitor"/>
    <property type="match status" value="1"/>
</dbReference>
<dbReference type="Pfam" id="PF24758">
    <property type="entry name" value="LRR_At5g56370"/>
    <property type="match status" value="1"/>
</dbReference>
<dbReference type="SUPFAM" id="SSF81383">
    <property type="entry name" value="F-box domain"/>
    <property type="match status" value="1"/>
</dbReference>
<dbReference type="Gramene" id="KCW74003">
    <property type="protein sequence ID" value="KCW74003"/>
    <property type="gene ID" value="EUGRSUZ_E02620"/>
</dbReference>
<dbReference type="SMART" id="SM00256">
    <property type="entry name" value="FBOX"/>
    <property type="match status" value="1"/>
</dbReference>
<dbReference type="Gene3D" id="1.20.1280.50">
    <property type="match status" value="1"/>
</dbReference>
<reference evidence="2" key="1">
    <citation type="submission" date="2013-07" db="EMBL/GenBank/DDBJ databases">
        <title>The genome of Eucalyptus grandis.</title>
        <authorList>
            <person name="Schmutz J."/>
            <person name="Hayes R."/>
            <person name="Myburg A."/>
            <person name="Tuskan G."/>
            <person name="Grattapaglia D."/>
            <person name="Rokhsar D.S."/>
        </authorList>
    </citation>
    <scope>NUCLEOTIDE SEQUENCE</scope>
    <source>
        <tissue evidence="2">Leaf extractions</tissue>
    </source>
</reference>
<name>A0A059C6C4_EUCGR</name>
<dbReference type="InParanoid" id="A0A059C6C4"/>
<dbReference type="FunCoup" id="A0A059C6C4">
    <property type="interactions" value="1780"/>
</dbReference>
<protein>
    <recommendedName>
        <fullName evidence="1">F-box domain-containing protein</fullName>
    </recommendedName>
</protein>
<dbReference type="STRING" id="71139.A0A059C6C4"/>
<dbReference type="Pfam" id="PF00646">
    <property type="entry name" value="F-box"/>
    <property type="match status" value="1"/>
</dbReference>
<dbReference type="SUPFAM" id="SSF52047">
    <property type="entry name" value="RNI-like"/>
    <property type="match status" value="1"/>
</dbReference>
<dbReference type="InterPro" id="IPR001810">
    <property type="entry name" value="F-box_dom"/>
</dbReference>
<dbReference type="InterPro" id="IPR053781">
    <property type="entry name" value="F-box_AtFBL13-like"/>
</dbReference>
<dbReference type="OMA" id="TNWIFKC"/>
<proteinExistence type="predicted"/>
<accession>A0A059C6C4</accession>
<evidence type="ECO:0000313" key="2">
    <source>
        <dbReference type="EMBL" id="KCW74003.1"/>
    </source>
</evidence>
<dbReference type="InterPro" id="IPR053197">
    <property type="entry name" value="F-box_SCFL_complex_component"/>
</dbReference>